<feature type="signal peptide" evidence="2">
    <location>
        <begin position="1"/>
        <end position="35"/>
    </location>
</feature>
<sequence length="194" mass="20138">MNLRTPIHPRSTRRRPRVAASIAALLLAATLAACGNETDAPGADPSATPAAASAESLTVEDPWVRSTDGAEDTSMTGAFMVLDNTGDEELTVTGASSDVAKKVELHEMAMVDGASVMREIDGGIVLAAGKGQLLQPGGMHVMLMGLTEELPAGAEVDLVLELADGSTLEVNAPVKAFTEEDEHYHAPGTGDHEH</sequence>
<dbReference type="Proteomes" id="UP000756387">
    <property type="component" value="Unassembled WGS sequence"/>
</dbReference>
<dbReference type="Pfam" id="PF04314">
    <property type="entry name" value="PCuAC"/>
    <property type="match status" value="1"/>
</dbReference>
<dbReference type="Gene3D" id="2.60.40.1890">
    <property type="entry name" value="PCu(A)C copper chaperone"/>
    <property type="match status" value="1"/>
</dbReference>
<dbReference type="EMBL" id="JADCSA010000002">
    <property type="protein sequence ID" value="MBE7323436.1"/>
    <property type="molecule type" value="Genomic_DNA"/>
</dbReference>
<evidence type="ECO:0000313" key="3">
    <source>
        <dbReference type="EMBL" id="MBE7323436.1"/>
    </source>
</evidence>
<accession>A0ABR9RPD1</accession>
<evidence type="ECO:0000256" key="1">
    <source>
        <dbReference type="SAM" id="MobiDB-lite"/>
    </source>
</evidence>
<dbReference type="InterPro" id="IPR058248">
    <property type="entry name" value="Lxx211020-like"/>
</dbReference>
<dbReference type="PANTHER" id="PTHR36302">
    <property type="entry name" value="BLR7088 PROTEIN"/>
    <property type="match status" value="1"/>
</dbReference>
<dbReference type="PANTHER" id="PTHR36302:SF1">
    <property type="entry name" value="COPPER CHAPERONE PCU(A)C"/>
    <property type="match status" value="1"/>
</dbReference>
<dbReference type="InterPro" id="IPR036182">
    <property type="entry name" value="PCuAC_sf"/>
</dbReference>
<feature type="chain" id="PRO_5047406522" evidence="2">
    <location>
        <begin position="36"/>
        <end position="194"/>
    </location>
</feature>
<keyword evidence="2" id="KW-0732">Signal</keyword>
<gene>
    <name evidence="3" type="ORF">IEQ44_02060</name>
</gene>
<feature type="region of interest" description="Disordered" evidence="1">
    <location>
        <begin position="39"/>
        <end position="70"/>
    </location>
</feature>
<keyword evidence="4" id="KW-1185">Reference proteome</keyword>
<evidence type="ECO:0000256" key="2">
    <source>
        <dbReference type="SAM" id="SignalP"/>
    </source>
</evidence>
<proteinExistence type="predicted"/>
<dbReference type="InterPro" id="IPR007410">
    <property type="entry name" value="LpqE-like"/>
</dbReference>
<dbReference type="SUPFAM" id="SSF110087">
    <property type="entry name" value="DR1885-like metal-binding protein"/>
    <property type="match status" value="1"/>
</dbReference>
<reference evidence="3 4" key="1">
    <citation type="submission" date="2020-10" db="EMBL/GenBank/DDBJ databases">
        <title>Nocardioides sp. isolated from sludge.</title>
        <authorList>
            <person name="Zhang X."/>
        </authorList>
    </citation>
    <scope>NUCLEOTIDE SEQUENCE [LARGE SCALE GENOMIC DNA]</scope>
    <source>
        <strain evidence="3 4">Y6</strain>
    </source>
</reference>
<feature type="compositionally biased region" description="Low complexity" evidence="1">
    <location>
        <begin position="39"/>
        <end position="54"/>
    </location>
</feature>
<dbReference type="RefSeq" id="WP_193636779.1">
    <property type="nucleotide sequence ID" value="NZ_JADCSA010000002.1"/>
</dbReference>
<name>A0ABR9RPD1_9ACTN</name>
<comment type="caution">
    <text evidence="3">The sequence shown here is derived from an EMBL/GenBank/DDBJ whole genome shotgun (WGS) entry which is preliminary data.</text>
</comment>
<protein>
    <submittedName>
        <fullName evidence="3">Copper chaperone PCu(A)C</fullName>
    </submittedName>
</protein>
<dbReference type="PROSITE" id="PS51257">
    <property type="entry name" value="PROKAR_LIPOPROTEIN"/>
    <property type="match status" value="1"/>
</dbReference>
<organism evidence="3 4">
    <name type="scientific">Nocardioides malaquae</name>
    <dbReference type="NCBI Taxonomy" id="2773426"/>
    <lineage>
        <taxon>Bacteria</taxon>
        <taxon>Bacillati</taxon>
        <taxon>Actinomycetota</taxon>
        <taxon>Actinomycetes</taxon>
        <taxon>Propionibacteriales</taxon>
        <taxon>Nocardioidaceae</taxon>
        <taxon>Nocardioides</taxon>
    </lineage>
</organism>
<evidence type="ECO:0000313" key="4">
    <source>
        <dbReference type="Proteomes" id="UP000756387"/>
    </source>
</evidence>